<organism evidence="3 4">
    <name type="scientific">Mycoemilia scoparia</name>
    <dbReference type="NCBI Taxonomy" id="417184"/>
    <lineage>
        <taxon>Eukaryota</taxon>
        <taxon>Fungi</taxon>
        <taxon>Fungi incertae sedis</taxon>
        <taxon>Zoopagomycota</taxon>
        <taxon>Kickxellomycotina</taxon>
        <taxon>Kickxellomycetes</taxon>
        <taxon>Kickxellales</taxon>
        <taxon>Kickxellaceae</taxon>
        <taxon>Mycoemilia</taxon>
    </lineage>
</organism>
<gene>
    <name evidence="3" type="ORF">H4219_004462</name>
</gene>
<feature type="region of interest" description="Disordered" evidence="1">
    <location>
        <begin position="512"/>
        <end position="547"/>
    </location>
</feature>
<feature type="compositionally biased region" description="Polar residues" evidence="1">
    <location>
        <begin position="641"/>
        <end position="655"/>
    </location>
</feature>
<keyword evidence="2" id="KW-1133">Transmembrane helix</keyword>
<feature type="transmembrane region" description="Helical" evidence="2">
    <location>
        <begin position="1054"/>
        <end position="1078"/>
    </location>
</feature>
<evidence type="ECO:0000313" key="3">
    <source>
        <dbReference type="EMBL" id="KAJ1915158.1"/>
    </source>
</evidence>
<proteinExistence type="predicted"/>
<evidence type="ECO:0000256" key="1">
    <source>
        <dbReference type="SAM" id="MobiDB-lite"/>
    </source>
</evidence>
<feature type="compositionally biased region" description="Basic residues" evidence="1">
    <location>
        <begin position="717"/>
        <end position="726"/>
    </location>
</feature>
<feature type="transmembrane region" description="Helical" evidence="2">
    <location>
        <begin position="1140"/>
        <end position="1160"/>
    </location>
</feature>
<accession>A0A9W7ZXA4</accession>
<feature type="transmembrane region" description="Helical" evidence="2">
    <location>
        <begin position="1105"/>
        <end position="1128"/>
    </location>
</feature>
<feature type="compositionally biased region" description="Low complexity" evidence="1">
    <location>
        <begin position="699"/>
        <end position="716"/>
    </location>
</feature>
<keyword evidence="2" id="KW-0472">Membrane</keyword>
<feature type="region of interest" description="Disordered" evidence="1">
    <location>
        <begin position="478"/>
        <end position="497"/>
    </location>
</feature>
<comment type="caution">
    <text evidence="3">The sequence shown here is derived from an EMBL/GenBank/DDBJ whole genome shotgun (WGS) entry which is preliminary data.</text>
</comment>
<feature type="region of interest" description="Disordered" evidence="1">
    <location>
        <begin position="1533"/>
        <end position="1555"/>
    </location>
</feature>
<reference evidence="3" key="1">
    <citation type="submission" date="2022-07" db="EMBL/GenBank/DDBJ databases">
        <title>Phylogenomic reconstructions and comparative analyses of Kickxellomycotina fungi.</title>
        <authorList>
            <person name="Reynolds N.K."/>
            <person name="Stajich J.E."/>
            <person name="Barry K."/>
            <person name="Grigoriev I.V."/>
            <person name="Crous P."/>
            <person name="Smith M.E."/>
        </authorList>
    </citation>
    <scope>NUCLEOTIDE SEQUENCE</scope>
    <source>
        <strain evidence="3">NBRC 100468</strain>
    </source>
</reference>
<feature type="compositionally biased region" description="Acidic residues" evidence="1">
    <location>
        <begin position="665"/>
        <end position="674"/>
    </location>
</feature>
<feature type="region of interest" description="Disordered" evidence="1">
    <location>
        <begin position="641"/>
        <end position="674"/>
    </location>
</feature>
<feature type="transmembrane region" description="Helical" evidence="2">
    <location>
        <begin position="1180"/>
        <end position="1201"/>
    </location>
</feature>
<sequence length="1685" mass="187044">MSAANSDNGLSLLSSILAIASKANNNVPDSKMSTTNTSSISSLLQSASTSPALSASTSLTTSQISYLVVAIVVDIVFIITAVFVLLYRQVPEMSRRLSLFVVFANGCLLTGANIAAFEGLILPLAQRACRFMDWALQALSPWWVLCIFVQWVYITAQLRINQELLDIYEKCVAARGGDLSIPPPASSLFRPNTATSGRSGASKATSRVLSTSSRNKQHNRAKSISSTSGLVQNNIAKDVESSDDSANDHNNNHNHRNNIDINLDFLAPLDTLATNDIVGESRDFGIGGNKLPRYSELVGSKNSEFGLFIGTENSRLTPTASQIPDPATNVTDKVLYTTSMPIQNQNSQSTGVANIGAAPLKRGYSLTGNLTRLPSRLDTVNHRTSLPSNNIHEWLALGEHHRHNRHEQYRDLQEHDQNIGSASETPQPSSPLLLPASPGSRNSLDRQSFLSVQSEPIMSLYQLYHDEFDPLGYFEDEDDEEEDIDEPYGDEEGDFVEYEDDEYYDEDEYIDDEDEGEEGNEGDDEQPTPSDSKGKKGPDYTATNPLELSRYPSILSANPNKLIPHSSYQLTKKVSPHVRNIVGGGGSLSSAPNSAAISVSGRNFSMRTYSIATSANSTMSKWQAFITGADAAEEYSNSRSLPFNSTLQNANSNGNDAAMTRRENDVEEDEEEISILDSSIPKGVTLRLVQTGDPVILPKSASPQPSPSTKSSFSTSKGRRKGRKNTNAKNSNNKRWSRKYQKKGKKMTKYARKKIRTQHDNIKAGFKKVAKKTYNQRHSINPSRLNLRQKGRTMLNIVYRPNAPGATPGRLQRSNSEKAHEMMFFRTTQIRNSFDNSMVSASGGINGNNNDSGYERMDAPGSIRRRRYRRRRDLAALSVPLFNFNTNGNGGNANSNLSGRLSTPIQKIRRFVPYSSSGGNNNGSSIDINSRIQRKRSKKRMSVILGRLSNDIQEDDLDGVNGGIPATSKGLRKRKLGRKSKREVAFKFTSSVELWPDHHENKENAKTPADRTAGGISNVVGGLGTEMAMIFASVQVESNRSGWLNVGRRIMTPIGMACILLVLYLLHVALTMAIFFGAKLSEISSEYFSSGFVLDPSCYSQRTRLAFTIMHLGYGVIVAGLGIFWLWSRSRDVTNLRFRILMAIACYIIGSGLSMTFAIVERDSDNPLTKAQANHKVSSGAIMLITALGIIVFTTLWPVLLAKRNRMMKKWEEYFNHRFYAMFEPDLFSTELQEFRQYCALNMCISEALFCERIRALCVAWQIELGLPPKTSPAFSKNNSGDSESGYDNIIVDTDDDAHPTDAYAPPSARLVQEMHFIYDMFLRSASEPLLIFSVAEMMIRENSISNENEKRCSSTVYSSNSVGHTLQPKEDISQPLNTTATINTPRTLNFENNSEEQQGKHEISGNQTTLNASYATPQNMSAVPWEEKGQYHNGQEAARRGSMMHPNDHAHHQYHHNLVVGQGGADNDYIGHHHHNDDAVSFVSQLSQPDPWAYSFLPTQWKQRLRSVYSYLWLSPIARNIPTILPYRFRGNKENPATANRTTTTTTSSPGHGLSIDKRFSGEAPFRISKYALGAELVRRMEAQLRENHYNYDVWNEAWRQISNWLSTTSYPLYLLNWQQLSVQDIKRGFHNYSNPSGGGSGMIGRHYRQPSSSVVGAGSGSRRFTASTISASAAAQRSIQNKV</sequence>
<feature type="region of interest" description="Disordered" evidence="1">
    <location>
        <begin position="695"/>
        <end position="750"/>
    </location>
</feature>
<feature type="region of interest" description="Disordered" evidence="1">
    <location>
        <begin position="184"/>
        <end position="227"/>
    </location>
</feature>
<name>A0A9W7ZXA4_9FUNG</name>
<feature type="compositionally biased region" description="Basic residues" evidence="1">
    <location>
        <begin position="735"/>
        <end position="750"/>
    </location>
</feature>
<feature type="compositionally biased region" description="Acidic residues" evidence="1">
    <location>
        <begin position="512"/>
        <end position="526"/>
    </location>
</feature>
<keyword evidence="4" id="KW-1185">Reference proteome</keyword>
<dbReference type="Proteomes" id="UP001150538">
    <property type="component" value="Unassembled WGS sequence"/>
</dbReference>
<protein>
    <recommendedName>
        <fullName evidence="5">RGS domain-containing protein</fullName>
    </recommendedName>
</protein>
<feature type="transmembrane region" description="Helical" evidence="2">
    <location>
        <begin position="99"/>
        <end position="122"/>
    </location>
</feature>
<feature type="region of interest" description="Disordered" evidence="1">
    <location>
        <begin position="419"/>
        <end position="447"/>
    </location>
</feature>
<evidence type="ECO:0000256" key="2">
    <source>
        <dbReference type="SAM" id="Phobius"/>
    </source>
</evidence>
<evidence type="ECO:0008006" key="5">
    <source>
        <dbReference type="Google" id="ProtNLM"/>
    </source>
</evidence>
<keyword evidence="2" id="KW-0812">Transmembrane</keyword>
<feature type="compositionally biased region" description="Polar residues" evidence="1">
    <location>
        <begin position="189"/>
        <end position="214"/>
    </location>
</feature>
<feature type="compositionally biased region" description="Low complexity" evidence="1">
    <location>
        <begin position="423"/>
        <end position="440"/>
    </location>
</feature>
<evidence type="ECO:0000313" key="4">
    <source>
        <dbReference type="Proteomes" id="UP001150538"/>
    </source>
</evidence>
<feature type="transmembrane region" description="Helical" evidence="2">
    <location>
        <begin position="64"/>
        <end position="87"/>
    </location>
</feature>
<dbReference type="EMBL" id="JANBPU010000160">
    <property type="protein sequence ID" value="KAJ1915158.1"/>
    <property type="molecule type" value="Genomic_DNA"/>
</dbReference>